<dbReference type="GO" id="GO:0043531">
    <property type="term" value="F:ADP binding"/>
    <property type="evidence" value="ECO:0007669"/>
    <property type="project" value="InterPro"/>
</dbReference>
<dbReference type="InterPro" id="IPR035994">
    <property type="entry name" value="Nucleoside_phosphorylase_sf"/>
</dbReference>
<dbReference type="SMART" id="SM00028">
    <property type="entry name" value="TPR"/>
    <property type="match status" value="4"/>
</dbReference>
<dbReference type="GO" id="GO:0003824">
    <property type="term" value="F:catalytic activity"/>
    <property type="evidence" value="ECO:0007669"/>
    <property type="project" value="InterPro"/>
</dbReference>
<dbReference type="Gene3D" id="3.40.50.1580">
    <property type="entry name" value="Nucleoside phosphorylase domain"/>
    <property type="match status" value="2"/>
</dbReference>
<organism evidence="5 6">
    <name type="scientific">Endocarpon pusillum</name>
    <dbReference type="NCBI Taxonomy" id="364733"/>
    <lineage>
        <taxon>Eukaryota</taxon>
        <taxon>Fungi</taxon>
        <taxon>Dikarya</taxon>
        <taxon>Ascomycota</taxon>
        <taxon>Pezizomycotina</taxon>
        <taxon>Eurotiomycetes</taxon>
        <taxon>Chaetothyriomycetidae</taxon>
        <taxon>Verrucariales</taxon>
        <taxon>Verrucariaceae</taxon>
        <taxon>Endocarpon</taxon>
    </lineage>
</organism>
<evidence type="ECO:0008006" key="7">
    <source>
        <dbReference type="Google" id="ProtNLM"/>
    </source>
</evidence>
<accession>A0A8H7AD34</accession>
<dbReference type="SUPFAM" id="SSF52540">
    <property type="entry name" value="P-loop containing nucleoside triphosphate hydrolases"/>
    <property type="match status" value="1"/>
</dbReference>
<name>A0A8H7AD34_9EURO</name>
<dbReference type="InterPro" id="IPR011990">
    <property type="entry name" value="TPR-like_helical_dom_sf"/>
</dbReference>
<keyword evidence="1" id="KW-0175">Coiled coil</keyword>
<dbReference type="PANTHER" id="PTHR46082:SF6">
    <property type="entry name" value="AAA+ ATPASE DOMAIN-CONTAINING PROTEIN-RELATED"/>
    <property type="match status" value="1"/>
</dbReference>
<dbReference type="PANTHER" id="PTHR46082">
    <property type="entry name" value="ATP/GTP-BINDING PROTEIN-RELATED"/>
    <property type="match status" value="1"/>
</dbReference>
<dbReference type="GO" id="GO:0009116">
    <property type="term" value="P:nucleoside metabolic process"/>
    <property type="evidence" value="ECO:0007669"/>
    <property type="project" value="InterPro"/>
</dbReference>
<evidence type="ECO:0000259" key="4">
    <source>
        <dbReference type="Pfam" id="PF01048"/>
    </source>
</evidence>
<feature type="domain" description="Nucleoside phosphorylase" evidence="4">
    <location>
        <begin position="15"/>
        <end position="130"/>
    </location>
</feature>
<dbReference type="InterPro" id="IPR002182">
    <property type="entry name" value="NB-ARC"/>
</dbReference>
<evidence type="ECO:0000313" key="5">
    <source>
        <dbReference type="EMBL" id="KAF7505264.1"/>
    </source>
</evidence>
<comment type="caution">
    <text evidence="5">The sequence shown here is derived from an EMBL/GenBank/DDBJ whole genome shotgun (WGS) entry which is preliminary data.</text>
</comment>
<dbReference type="EMBL" id="JAACFV010000114">
    <property type="protein sequence ID" value="KAF7505264.1"/>
    <property type="molecule type" value="Genomic_DNA"/>
</dbReference>
<dbReference type="AlphaFoldDB" id="A0A8H7AD34"/>
<dbReference type="SUPFAM" id="SSF48452">
    <property type="entry name" value="TPR-like"/>
    <property type="match status" value="2"/>
</dbReference>
<feature type="region of interest" description="Disordered" evidence="2">
    <location>
        <begin position="1088"/>
        <end position="1113"/>
    </location>
</feature>
<dbReference type="Pfam" id="PF13424">
    <property type="entry name" value="TPR_12"/>
    <property type="match status" value="2"/>
</dbReference>
<evidence type="ECO:0000259" key="3">
    <source>
        <dbReference type="Pfam" id="PF00931"/>
    </source>
</evidence>
<evidence type="ECO:0000256" key="2">
    <source>
        <dbReference type="SAM" id="MobiDB-lite"/>
    </source>
</evidence>
<evidence type="ECO:0000313" key="6">
    <source>
        <dbReference type="Proteomes" id="UP000606974"/>
    </source>
</evidence>
<dbReference type="Gene3D" id="3.40.50.300">
    <property type="entry name" value="P-loop containing nucleotide triphosphate hydrolases"/>
    <property type="match status" value="1"/>
</dbReference>
<dbReference type="Pfam" id="PF01048">
    <property type="entry name" value="PNP_UDP_1"/>
    <property type="match status" value="1"/>
</dbReference>
<proteinExistence type="predicted"/>
<dbReference type="InterPro" id="IPR053137">
    <property type="entry name" value="NLR-like"/>
</dbReference>
<dbReference type="Pfam" id="PF13374">
    <property type="entry name" value="TPR_10"/>
    <property type="match status" value="1"/>
</dbReference>
<dbReference type="Pfam" id="PF00931">
    <property type="entry name" value="NB-ARC"/>
    <property type="match status" value="1"/>
</dbReference>
<protein>
    <recommendedName>
        <fullName evidence="7">Nucleoside phosphorylase domain-containing protein</fullName>
    </recommendedName>
</protein>
<evidence type="ECO:0000256" key="1">
    <source>
        <dbReference type="SAM" id="Coils"/>
    </source>
</evidence>
<dbReference type="OrthoDB" id="4150231at2759"/>
<feature type="coiled-coil region" evidence="1">
    <location>
        <begin position="215"/>
        <end position="242"/>
    </location>
</feature>
<dbReference type="SUPFAM" id="SSF53167">
    <property type="entry name" value="Purine and uridine phosphorylases"/>
    <property type="match status" value="1"/>
</dbReference>
<dbReference type="InterPro" id="IPR019734">
    <property type="entry name" value="TPR_rpt"/>
</dbReference>
<feature type="domain" description="NB-ARC" evidence="3">
    <location>
        <begin position="443"/>
        <end position="573"/>
    </location>
</feature>
<gene>
    <name evidence="5" type="ORF">GJ744_001127</name>
</gene>
<dbReference type="InterPro" id="IPR027417">
    <property type="entry name" value="P-loop_NTPase"/>
</dbReference>
<dbReference type="InterPro" id="IPR000845">
    <property type="entry name" value="Nucleoside_phosphorylase_d"/>
</dbReference>
<keyword evidence="6" id="KW-1185">Reference proteome</keyword>
<dbReference type="Gene3D" id="1.25.40.10">
    <property type="entry name" value="Tetratricopeptide repeat domain"/>
    <property type="match status" value="1"/>
</dbReference>
<sequence length="1113" mass="125156">MANITKPANRNGFSIAIICALGEERDAVMAMLDETWHAPEYGKTYGDDNTYAVGRVGRHKVVVVRLPGMGPQKAAISAATFRHSFPNIRLGLVVGVCGGVPTKSDNGHIMMGDVVLSKRILDYTYTRQYDQGPKIKDTVEDIFGGPSSEIRGFLATMEGKQDQIRLREKTLEYLIEFCKKDGFRCWKFPGVDKDVTFPRSYRHKHQQPQSDDVCIGDACAECRAVEEELNKAQADKKAEAEIKTAERQVKIAGVCDASEKKLCEELKCDMSKAVLRASQGRDPKLVDGMIIRVPEIHCGTIGSGNSVMKSAYLRDELAKERKFIAFEMEGAGVWDIFPTVVIKAVCDYADSHKRKDWQQYASGCAAACMKAFLMEWTTVDEPYHGNVAVPQQRLRVVDPVRNVHWTLTRSANNLFVGRDNILNTIEASLSRTLRDVNSIRQQRFVITGIGGQGKSEICLQLANRVRRLFWGIFWVDVSTETWAESGFLKIAGRLQIPAQTLEEARQGLANVKERWLLVLDNADDPEVDYQRYFPTGTWGVVMLTSRNNNCHSYAPEKSFALDGLSDDEGQVLLLRAADVPDAQRSTVEGDAQVVVSLLNSHPLALIQAGSYVARGHCTLAEYPRVFARQRKRLLAFRPVQARSRYGDVYATFEASAEILRALAEAIPLSSTTESARDALELLPVLATCGPSRVPLLVFKAGWKGAQKIRPDQSDEDDYGFHLTPWHVSRLPSFIQADADAWDSFRLIEAINLCKTFALVSTDTQGGFMSVSMHPLIHAWARDRADATEQHEAWLTTGSLIAISYSDSELWRQHGRQLQSHLQALMVWKSSRMFGSELLTRIISILLECGWLLYKMRDDARLFALMSNLLTHLGLNQQKIEEKWLAVYELTAWNLINYGKVKEALSLLEQIIKIRKQTLAEDHPDRLASQHELAGAYQANGQVPKAVSLLEQVVKIREQTLAEDHPDRLASQHELARAYQANGQIPKAVSLLEQVVKIQEQTLAEDHPSRLASQHELARAYQANGQVPKAVSLLEQVVKIREQTLAEDHPDQLASHHNLATIYWDLGRRNDAVQIMKRVVEIESRVLDEQHPDRKNSETWLKDFEDELRKDDPT</sequence>
<dbReference type="Proteomes" id="UP000606974">
    <property type="component" value="Unassembled WGS sequence"/>
</dbReference>
<reference evidence="5" key="1">
    <citation type="submission" date="2020-02" db="EMBL/GenBank/DDBJ databases">
        <authorList>
            <person name="Palmer J.M."/>
        </authorList>
    </citation>
    <scope>NUCLEOTIDE SEQUENCE</scope>
    <source>
        <strain evidence="5">EPUS1.4</strain>
        <tissue evidence="5">Thallus</tissue>
    </source>
</reference>